<sequence length="183" mass="20397">MVPQREFGTLSSESFLISLVERIDKLLLHDGFRTKKMSQEVKSLEFWRSLIAECLSTFFYVFLVCAVNISWTGSLIGHTPNWIVMSLTSGLAMAILTQCFGHISGSHVNPAVTCAFLVTRNITPLRSILYIIAQSGGAIAGAALLYGFVTFLLHQSVSFCKSKTHKEKFELQNRNMVKSCIQI</sequence>
<comment type="subcellular location">
    <subcellularLocation>
        <location evidence="1">Membrane</location>
        <topology evidence="1">Multi-pass membrane protein</topology>
    </subcellularLocation>
</comment>
<evidence type="ECO:0000256" key="1">
    <source>
        <dbReference type="ARBA" id="ARBA00004141"/>
    </source>
</evidence>
<dbReference type="PANTHER" id="PTHR19139:SF268">
    <property type="entry name" value="NEUROGENIC PROTEIN BIG BRAIN"/>
    <property type="match status" value="1"/>
</dbReference>
<reference evidence="8" key="1">
    <citation type="submission" date="2011-08" db="EMBL/GenBank/DDBJ databases">
        <authorList>
            <person name="Rombauts S."/>
        </authorList>
    </citation>
    <scope>NUCLEOTIDE SEQUENCE</scope>
    <source>
        <strain evidence="8">London</strain>
    </source>
</reference>
<dbReference type="SUPFAM" id="SSF81338">
    <property type="entry name" value="Aquaporin-like"/>
    <property type="match status" value="1"/>
</dbReference>
<dbReference type="STRING" id="32264.T1KPG8"/>
<name>T1KPG8_TETUR</name>
<comment type="similarity">
    <text evidence="5">Belongs to the MIP/aquaporin (TC 1.A.8) family.</text>
</comment>
<dbReference type="Proteomes" id="UP000015104">
    <property type="component" value="Unassembled WGS sequence"/>
</dbReference>
<dbReference type="Pfam" id="PF00230">
    <property type="entry name" value="MIP"/>
    <property type="match status" value="1"/>
</dbReference>
<proteinExistence type="inferred from homology"/>
<keyword evidence="3 6" id="KW-1133">Transmembrane helix</keyword>
<dbReference type="HOGENOM" id="CLU_113466_0_0_1"/>
<dbReference type="AlphaFoldDB" id="T1KPG8"/>
<evidence type="ECO:0000256" key="2">
    <source>
        <dbReference type="ARBA" id="ARBA00022692"/>
    </source>
</evidence>
<dbReference type="PANTHER" id="PTHR19139">
    <property type="entry name" value="AQUAPORIN TRANSPORTER"/>
    <property type="match status" value="1"/>
</dbReference>
<reference evidence="7" key="2">
    <citation type="submission" date="2015-06" db="UniProtKB">
        <authorList>
            <consortium name="EnsemblMetazoa"/>
        </authorList>
    </citation>
    <scope>IDENTIFICATION</scope>
</reference>
<dbReference type="InterPro" id="IPR023271">
    <property type="entry name" value="Aquaporin-like"/>
</dbReference>
<feature type="transmembrane region" description="Helical" evidence="6">
    <location>
        <begin position="46"/>
        <end position="70"/>
    </location>
</feature>
<dbReference type="Gene3D" id="1.20.1080.10">
    <property type="entry name" value="Glycerol uptake facilitator protein"/>
    <property type="match status" value="1"/>
</dbReference>
<evidence type="ECO:0000256" key="5">
    <source>
        <dbReference type="RuleBase" id="RU000477"/>
    </source>
</evidence>
<protein>
    <recommendedName>
        <fullName evidence="9">Aquaporin</fullName>
    </recommendedName>
</protein>
<dbReference type="GO" id="GO:0005886">
    <property type="term" value="C:plasma membrane"/>
    <property type="evidence" value="ECO:0007669"/>
    <property type="project" value="TreeGrafter"/>
</dbReference>
<keyword evidence="8" id="KW-1185">Reference proteome</keyword>
<dbReference type="EMBL" id="CAEY01000328">
    <property type="status" value="NOT_ANNOTATED_CDS"/>
    <property type="molecule type" value="Genomic_DNA"/>
</dbReference>
<keyword evidence="2 5" id="KW-0812">Transmembrane</keyword>
<evidence type="ECO:0000256" key="6">
    <source>
        <dbReference type="SAM" id="Phobius"/>
    </source>
</evidence>
<feature type="transmembrane region" description="Helical" evidence="6">
    <location>
        <begin position="128"/>
        <end position="153"/>
    </location>
</feature>
<dbReference type="InterPro" id="IPR034294">
    <property type="entry name" value="Aquaporin_transptr"/>
</dbReference>
<feature type="transmembrane region" description="Helical" evidence="6">
    <location>
        <begin position="82"/>
        <end position="103"/>
    </location>
</feature>
<evidence type="ECO:0000256" key="4">
    <source>
        <dbReference type="ARBA" id="ARBA00023136"/>
    </source>
</evidence>
<dbReference type="eggNOG" id="KOG0223">
    <property type="taxonomic scope" value="Eukaryota"/>
</dbReference>
<dbReference type="PRINTS" id="PR00783">
    <property type="entry name" value="MINTRINSICP"/>
</dbReference>
<dbReference type="EnsemblMetazoa" id="tetur17g00420.1">
    <property type="protein sequence ID" value="tetur17g00420.1"/>
    <property type="gene ID" value="tetur17g00420"/>
</dbReference>
<dbReference type="InterPro" id="IPR000425">
    <property type="entry name" value="MIP"/>
</dbReference>
<accession>T1KPG8</accession>
<keyword evidence="5" id="KW-0813">Transport</keyword>
<evidence type="ECO:0000256" key="3">
    <source>
        <dbReference type="ARBA" id="ARBA00022989"/>
    </source>
</evidence>
<evidence type="ECO:0000313" key="8">
    <source>
        <dbReference type="Proteomes" id="UP000015104"/>
    </source>
</evidence>
<keyword evidence="4 6" id="KW-0472">Membrane</keyword>
<evidence type="ECO:0000313" key="7">
    <source>
        <dbReference type="EnsemblMetazoa" id="tetur17g00420.1"/>
    </source>
</evidence>
<organism evidence="7 8">
    <name type="scientific">Tetranychus urticae</name>
    <name type="common">Two-spotted spider mite</name>
    <dbReference type="NCBI Taxonomy" id="32264"/>
    <lineage>
        <taxon>Eukaryota</taxon>
        <taxon>Metazoa</taxon>
        <taxon>Ecdysozoa</taxon>
        <taxon>Arthropoda</taxon>
        <taxon>Chelicerata</taxon>
        <taxon>Arachnida</taxon>
        <taxon>Acari</taxon>
        <taxon>Acariformes</taxon>
        <taxon>Trombidiformes</taxon>
        <taxon>Prostigmata</taxon>
        <taxon>Eleutherengona</taxon>
        <taxon>Raphignathae</taxon>
        <taxon>Tetranychoidea</taxon>
        <taxon>Tetranychidae</taxon>
        <taxon>Tetranychus</taxon>
    </lineage>
</organism>
<dbReference type="GO" id="GO:0015250">
    <property type="term" value="F:water channel activity"/>
    <property type="evidence" value="ECO:0007669"/>
    <property type="project" value="TreeGrafter"/>
</dbReference>
<evidence type="ECO:0008006" key="9">
    <source>
        <dbReference type="Google" id="ProtNLM"/>
    </source>
</evidence>